<dbReference type="Gene3D" id="3.30.1110.10">
    <property type="match status" value="1"/>
</dbReference>
<dbReference type="GO" id="GO:0005524">
    <property type="term" value="F:ATP binding"/>
    <property type="evidence" value="ECO:0007669"/>
    <property type="project" value="UniProtKB-UniRule"/>
</dbReference>
<comment type="catalytic activity">
    <reaction evidence="10">
        <text>adenosine + ATP = AMP + ADP + H(+)</text>
        <dbReference type="Rhea" id="RHEA:20824"/>
        <dbReference type="ChEBI" id="CHEBI:15378"/>
        <dbReference type="ChEBI" id="CHEBI:16335"/>
        <dbReference type="ChEBI" id="CHEBI:30616"/>
        <dbReference type="ChEBI" id="CHEBI:456215"/>
        <dbReference type="ChEBI" id="CHEBI:456216"/>
        <dbReference type="EC" id="2.7.1.20"/>
    </reaction>
</comment>
<dbReference type="GO" id="GO:0004001">
    <property type="term" value="F:adenosine kinase activity"/>
    <property type="evidence" value="ECO:0007669"/>
    <property type="project" value="UniProtKB-UniRule"/>
</dbReference>
<evidence type="ECO:0000256" key="3">
    <source>
        <dbReference type="ARBA" id="ARBA00012119"/>
    </source>
</evidence>
<dbReference type="CDD" id="cd01168">
    <property type="entry name" value="adenosine_kinase"/>
    <property type="match status" value="1"/>
</dbReference>
<dbReference type="InterPro" id="IPR001805">
    <property type="entry name" value="Adenokinase"/>
</dbReference>
<dbReference type="InterPro" id="IPR029056">
    <property type="entry name" value="Ribokinase-like"/>
</dbReference>
<dbReference type="AlphaFoldDB" id="A0A6P8WXI0"/>
<dbReference type="SUPFAM" id="SSF53613">
    <property type="entry name" value="Ribokinase-like"/>
    <property type="match status" value="1"/>
</dbReference>
<proteinExistence type="inferred from homology"/>
<dbReference type="Gene3D" id="3.40.1190.20">
    <property type="match status" value="1"/>
</dbReference>
<feature type="domain" description="Carbohydrate kinase PfkB" evidence="11">
    <location>
        <begin position="74"/>
        <end position="364"/>
    </location>
</feature>
<evidence type="ECO:0000259" key="11">
    <source>
        <dbReference type="Pfam" id="PF00294"/>
    </source>
</evidence>
<dbReference type="UniPathway" id="UPA00588">
    <property type="reaction ID" value="UER00659"/>
</dbReference>
<evidence type="ECO:0000256" key="10">
    <source>
        <dbReference type="RuleBase" id="RU368116"/>
    </source>
</evidence>
<keyword evidence="7 10" id="KW-0418">Kinase</keyword>
<evidence type="ECO:0000256" key="8">
    <source>
        <dbReference type="ARBA" id="ARBA00022840"/>
    </source>
</evidence>
<dbReference type="Pfam" id="PF00294">
    <property type="entry name" value="PfkB"/>
    <property type="match status" value="1"/>
</dbReference>
<feature type="active site" description="Proton acceptor" evidence="9">
    <location>
        <position position="326"/>
    </location>
</feature>
<keyword evidence="8 10" id="KW-0067">ATP-binding</keyword>
<reference evidence="13" key="1">
    <citation type="submission" date="2025-08" db="UniProtKB">
        <authorList>
            <consortium name="RefSeq"/>
        </authorList>
    </citation>
    <scope>IDENTIFICATION</scope>
    <source>
        <strain evidence="13">15112-1751.03</strain>
        <tissue evidence="13">Whole Adult</tissue>
    </source>
</reference>
<dbReference type="PANTHER" id="PTHR45769:SF5">
    <property type="entry name" value="ADENOSINE KINASE"/>
    <property type="match status" value="1"/>
</dbReference>
<organism evidence="12 13">
    <name type="scientific">Drosophila albomicans</name>
    <name type="common">Fruit fly</name>
    <dbReference type="NCBI Taxonomy" id="7291"/>
    <lineage>
        <taxon>Eukaryota</taxon>
        <taxon>Metazoa</taxon>
        <taxon>Ecdysozoa</taxon>
        <taxon>Arthropoda</taxon>
        <taxon>Hexapoda</taxon>
        <taxon>Insecta</taxon>
        <taxon>Pterygota</taxon>
        <taxon>Neoptera</taxon>
        <taxon>Endopterygota</taxon>
        <taxon>Diptera</taxon>
        <taxon>Brachycera</taxon>
        <taxon>Muscomorpha</taxon>
        <taxon>Ephydroidea</taxon>
        <taxon>Drosophilidae</taxon>
        <taxon>Drosophila</taxon>
    </lineage>
</organism>
<comment type="subcellular location">
    <subcellularLocation>
        <location evidence="10">Nucleus</location>
    </subcellularLocation>
</comment>
<evidence type="ECO:0000256" key="9">
    <source>
        <dbReference type="PIRSR" id="PIRSR601805-1"/>
    </source>
</evidence>
<dbReference type="CTD" id="44750"/>
<evidence type="ECO:0000256" key="7">
    <source>
        <dbReference type="ARBA" id="ARBA00022777"/>
    </source>
</evidence>
<name>A0A6P8WXI0_DROAB</name>
<sequence length="365" mass="40344">MEYLRYAYEKIMGTESSTDGTQVVYDTPRKVVCFGNVLLDRVVKLDDPKVLESYQLELGSKGELDLEIINKIATEAANGSSCLSNPGGSALNTVRILKILGTEAQFFGAIGDDKTGEHLRSIIAERQIEARLQVIEDVHTGQCVCLMHNDNPTLYANIGASSKFSLQQLKHAALHGHETFLRPIERKQILYIEGFFVPHRAEVIEYILRDLVRDRRHLAVNLSAPYIVREHSEEMLNLVKRALFVFGNRQEFEELATAAGCKSVDELGEQLLQAGNPKIILVTNGAKGVQLITNYVAEKSPAGQGVFEEYQGQRVDKVVDATGAGDTFVAGFLHAWLEKRSLSECVRKATDVAAKVVTQVGCNLP</sequence>
<dbReference type="PANTHER" id="PTHR45769">
    <property type="entry name" value="ADENOSINE KINASE"/>
    <property type="match status" value="1"/>
</dbReference>
<evidence type="ECO:0000256" key="5">
    <source>
        <dbReference type="ARBA" id="ARBA00022726"/>
    </source>
</evidence>
<dbReference type="EC" id="2.7.1.20" evidence="3 10"/>
<keyword evidence="6 10" id="KW-0547">Nucleotide-binding</keyword>
<keyword evidence="10" id="KW-0460">Magnesium</keyword>
<keyword evidence="12" id="KW-1185">Reference proteome</keyword>
<dbReference type="OrthoDB" id="432447at2759"/>
<comment type="similarity">
    <text evidence="2 10">Belongs to the carbohydrate kinase PfkB family.</text>
</comment>
<dbReference type="GO" id="GO:0005829">
    <property type="term" value="C:cytosol"/>
    <property type="evidence" value="ECO:0007669"/>
    <property type="project" value="TreeGrafter"/>
</dbReference>
<keyword evidence="10" id="KW-0539">Nucleus</keyword>
<comment type="function">
    <text evidence="10">ATP dependent phosphorylation of adenosine and other related nucleoside analogs to monophosphate derivatives.</text>
</comment>
<protein>
    <recommendedName>
        <fullName evidence="3 10">Adenosine kinase</fullName>
        <shortName evidence="10">AK</shortName>
        <ecNumber evidence="3 10">2.7.1.20</ecNumber>
    </recommendedName>
    <alternativeName>
        <fullName evidence="10">Adenosine 5'-phosphotransferase</fullName>
    </alternativeName>
</protein>
<evidence type="ECO:0000313" key="13">
    <source>
        <dbReference type="RefSeq" id="XP_034108456.1"/>
    </source>
</evidence>
<evidence type="ECO:0000256" key="6">
    <source>
        <dbReference type="ARBA" id="ARBA00022741"/>
    </source>
</evidence>
<keyword evidence="5 10" id="KW-0660">Purine salvage</keyword>
<dbReference type="GO" id="GO:0005634">
    <property type="term" value="C:nucleus"/>
    <property type="evidence" value="ECO:0007669"/>
    <property type="project" value="UniProtKB-SubCell"/>
</dbReference>
<evidence type="ECO:0000313" key="12">
    <source>
        <dbReference type="Proteomes" id="UP000515160"/>
    </source>
</evidence>
<dbReference type="RefSeq" id="XP_034108456.1">
    <property type="nucleotide sequence ID" value="XM_034252565.2"/>
</dbReference>
<keyword evidence="4 10" id="KW-0808">Transferase</keyword>
<dbReference type="GeneID" id="117570743"/>
<dbReference type="GO" id="GO:0006144">
    <property type="term" value="P:purine nucleobase metabolic process"/>
    <property type="evidence" value="ECO:0007669"/>
    <property type="project" value="TreeGrafter"/>
</dbReference>
<evidence type="ECO:0000256" key="1">
    <source>
        <dbReference type="ARBA" id="ARBA00004801"/>
    </source>
</evidence>
<dbReference type="GO" id="GO:0044209">
    <property type="term" value="P:AMP salvage"/>
    <property type="evidence" value="ECO:0007669"/>
    <property type="project" value="UniProtKB-UniRule"/>
</dbReference>
<accession>A0A6P8WXI0</accession>
<dbReference type="Proteomes" id="UP000515160">
    <property type="component" value="Chromosome 3"/>
</dbReference>
<evidence type="ECO:0000256" key="4">
    <source>
        <dbReference type="ARBA" id="ARBA00022679"/>
    </source>
</evidence>
<evidence type="ECO:0000256" key="2">
    <source>
        <dbReference type="ARBA" id="ARBA00010688"/>
    </source>
</evidence>
<dbReference type="GO" id="GO:0006166">
    <property type="term" value="P:purine ribonucleoside salvage"/>
    <property type="evidence" value="ECO:0007669"/>
    <property type="project" value="UniProtKB-KW"/>
</dbReference>
<comment type="subunit">
    <text evidence="10">Monomer.</text>
</comment>
<gene>
    <name evidence="13" type="primary">LOC117570743</name>
</gene>
<comment type="pathway">
    <text evidence="1 10">Purine metabolism; AMP biosynthesis via salvage pathway; AMP from adenosine: step 1/1.</text>
</comment>
<dbReference type="InterPro" id="IPR011611">
    <property type="entry name" value="PfkB_dom"/>
</dbReference>
<comment type="cofactor">
    <cofactor evidence="10">
        <name>Mg(2+)</name>
        <dbReference type="ChEBI" id="CHEBI:18420"/>
    </cofactor>
    <text evidence="10">Binds 3 Mg(2+) ions per subunit.</text>
</comment>